<dbReference type="SUPFAM" id="SSF89372">
    <property type="entry name" value="Fucose-specific lectin"/>
    <property type="match status" value="1"/>
</dbReference>
<evidence type="ECO:0000256" key="1">
    <source>
        <dbReference type="SAM" id="SignalP"/>
    </source>
</evidence>
<dbReference type="AlphaFoldDB" id="A0A9W4GPL3"/>
<dbReference type="EMBL" id="CAJSLV010000001">
    <property type="protein sequence ID" value="CAG6390654.1"/>
    <property type="molecule type" value="Genomic_DNA"/>
</dbReference>
<feature type="domain" description="PLL-like beta propeller" evidence="2">
    <location>
        <begin position="347"/>
        <end position="541"/>
    </location>
</feature>
<name>A0A9W4GPL3_9ACTN</name>
<gene>
    <name evidence="3" type="ORF">SCOCK_10122</name>
</gene>
<dbReference type="Pfam" id="PF26607">
    <property type="entry name" value="DUF8189"/>
    <property type="match status" value="2"/>
</dbReference>
<sequence>MSTRLFHRWRGRRGPTGLALAAVTAALLCVAPAAHATSTVGGPITGAEMITRAQSWVTDKVPYDQSAWAPDPQGTEYREDCSGFVSMAWHLSRSLIVTDPAPYDFTNVNGTPNSAYDTGIGSFSNLQQGDAMAYPHEHIWLFDKWTNKSTGTFTYYAESNSRQPTHGPTSANIHSSSLEGWPTSGYVGLRYKKITSTVPAGFGIRINGITSGSTVTGTVQLTATASQEGIVEYVNYEIAGPEKLEIRAPGGPTYPATLDTAKVPNGSYTVSVSALLTDGSTRTFSATPFTVANKGNGRFTTAREADGRIRDFTLSTTDNSVWTTAQNSPNGTWPQTWAQVGTSARDITATAEADGRIVLVATSLTDDSVWSTEETAPDSGVMEAGWVRIGGAAKSRPTLAREADGRVVVFDQDPTDGSIWMDEETAVNSGSYAPGWEKVGDAALDVTVSNEADGRMAVFARNVVDASVWYVEETGAGTGTFSPDWAQVGGPAKNRPSLGREGDGRIVVVAQDPNDSSVWTTKETAPGSAAFDSGWTQVGGAANDLSVGNEGEQPTTSGPARGRIVIAARNPQDNSVWYVEETADNSGAFASGWTKMGGPSYIVPMLSNEADGRLIAFAQDPTTYAYWGDDETAPNSAAFAPGWVRIST</sequence>
<dbReference type="RefSeq" id="WP_251483596.1">
    <property type="nucleotide sequence ID" value="NZ_CAJSLV010000001.1"/>
</dbReference>
<protein>
    <submittedName>
        <fullName evidence="3">Chap protein</fullName>
    </submittedName>
</protein>
<feature type="signal peptide" evidence="1">
    <location>
        <begin position="1"/>
        <end position="36"/>
    </location>
</feature>
<accession>A0A9W4GPL3</accession>
<evidence type="ECO:0000313" key="4">
    <source>
        <dbReference type="Proteomes" id="UP001152519"/>
    </source>
</evidence>
<dbReference type="Proteomes" id="UP001152519">
    <property type="component" value="Unassembled WGS sequence"/>
</dbReference>
<evidence type="ECO:0000313" key="3">
    <source>
        <dbReference type="EMBL" id="CAG6390654.1"/>
    </source>
</evidence>
<dbReference type="InterPro" id="IPR013783">
    <property type="entry name" value="Ig-like_fold"/>
</dbReference>
<dbReference type="Pfam" id="PF17957">
    <property type="entry name" value="Big_7"/>
    <property type="match status" value="1"/>
</dbReference>
<dbReference type="GO" id="GO:0005975">
    <property type="term" value="P:carbohydrate metabolic process"/>
    <property type="evidence" value="ECO:0007669"/>
    <property type="project" value="UniProtKB-ARBA"/>
</dbReference>
<keyword evidence="4" id="KW-1185">Reference proteome</keyword>
<feature type="domain" description="PLL-like beta propeller" evidence="2">
    <location>
        <begin position="560"/>
        <end position="639"/>
    </location>
</feature>
<evidence type="ECO:0000259" key="2">
    <source>
        <dbReference type="Pfam" id="PF26607"/>
    </source>
</evidence>
<dbReference type="Gene3D" id="2.60.40.10">
    <property type="entry name" value="Immunoglobulins"/>
    <property type="match status" value="1"/>
</dbReference>
<keyword evidence="1" id="KW-0732">Signal</keyword>
<proteinExistence type="predicted"/>
<feature type="chain" id="PRO_5040830122" evidence="1">
    <location>
        <begin position="37"/>
        <end position="648"/>
    </location>
</feature>
<comment type="caution">
    <text evidence="3">The sequence shown here is derived from an EMBL/GenBank/DDBJ whole genome shotgun (WGS) entry which is preliminary data.</text>
</comment>
<reference evidence="3" key="1">
    <citation type="submission" date="2021-05" db="EMBL/GenBank/DDBJ databases">
        <authorList>
            <person name="Arsene-Ploetze F."/>
        </authorList>
    </citation>
    <scope>NUCLEOTIDE SEQUENCE</scope>
    <source>
        <strain evidence="3">DSM 42138</strain>
    </source>
</reference>
<dbReference type="InterPro" id="IPR058502">
    <property type="entry name" value="PLL-like_beta-prop"/>
</dbReference>
<organism evidence="3 4">
    <name type="scientific">Actinacidiphila cocklensis</name>
    <dbReference type="NCBI Taxonomy" id="887465"/>
    <lineage>
        <taxon>Bacteria</taxon>
        <taxon>Bacillati</taxon>
        <taxon>Actinomycetota</taxon>
        <taxon>Actinomycetes</taxon>
        <taxon>Kitasatosporales</taxon>
        <taxon>Streptomycetaceae</taxon>
        <taxon>Actinacidiphila</taxon>
    </lineage>
</organism>